<evidence type="ECO:0000259" key="5">
    <source>
        <dbReference type="PROSITE" id="PS50931"/>
    </source>
</evidence>
<dbReference type="InterPro" id="IPR005119">
    <property type="entry name" value="LysR_subst-bd"/>
</dbReference>
<evidence type="ECO:0000256" key="3">
    <source>
        <dbReference type="ARBA" id="ARBA00023125"/>
    </source>
</evidence>
<dbReference type="Pfam" id="PF03466">
    <property type="entry name" value="LysR_substrate"/>
    <property type="match status" value="1"/>
</dbReference>
<dbReference type="GO" id="GO:0003677">
    <property type="term" value="F:DNA binding"/>
    <property type="evidence" value="ECO:0007669"/>
    <property type="project" value="UniProtKB-KW"/>
</dbReference>
<dbReference type="GO" id="GO:0005829">
    <property type="term" value="C:cytosol"/>
    <property type="evidence" value="ECO:0007669"/>
    <property type="project" value="TreeGrafter"/>
</dbReference>
<evidence type="ECO:0000256" key="4">
    <source>
        <dbReference type="ARBA" id="ARBA00023163"/>
    </source>
</evidence>
<dbReference type="Proteomes" id="UP001163152">
    <property type="component" value="Chromosome"/>
</dbReference>
<dbReference type="GO" id="GO:0003700">
    <property type="term" value="F:DNA-binding transcription factor activity"/>
    <property type="evidence" value="ECO:0007669"/>
    <property type="project" value="InterPro"/>
</dbReference>
<name>A0A9E8ZKP6_9CYAN</name>
<evidence type="ECO:0000313" key="7">
    <source>
        <dbReference type="Proteomes" id="UP001163152"/>
    </source>
</evidence>
<accession>A0A9E8ZKP6</accession>
<dbReference type="CDD" id="cd05466">
    <property type="entry name" value="PBP2_LTTR_substrate"/>
    <property type="match status" value="1"/>
</dbReference>
<comment type="similarity">
    <text evidence="1">Belongs to the LysR transcriptional regulatory family.</text>
</comment>
<dbReference type="InterPro" id="IPR036390">
    <property type="entry name" value="WH_DNA-bd_sf"/>
</dbReference>
<dbReference type="SUPFAM" id="SSF46785">
    <property type="entry name" value="Winged helix' DNA-binding domain"/>
    <property type="match status" value="1"/>
</dbReference>
<dbReference type="InterPro" id="IPR036388">
    <property type="entry name" value="WH-like_DNA-bd_sf"/>
</dbReference>
<protein>
    <submittedName>
        <fullName evidence="6">LysR family transcriptional regulator</fullName>
    </submittedName>
</protein>
<keyword evidence="7" id="KW-1185">Reference proteome</keyword>
<reference evidence="6" key="1">
    <citation type="submission" date="2022-12" db="EMBL/GenBank/DDBJ databases">
        <title>Polyphasic identification of a Novel Hot-Spring Cyanobacterium Ocullathermofonsia sinensis gen nov. sp. nov. and Genomic Insights on its Adaptations to the Thermal Habitat.</title>
        <authorList>
            <person name="Daroch M."/>
            <person name="Tang J."/>
            <person name="Jiang Y."/>
        </authorList>
    </citation>
    <scope>NUCLEOTIDE SEQUENCE</scope>
    <source>
        <strain evidence="6">PKUAC-SCTA174</strain>
    </source>
</reference>
<keyword evidence="3" id="KW-0238">DNA-binding</keyword>
<dbReference type="PROSITE" id="PS50931">
    <property type="entry name" value="HTH_LYSR"/>
    <property type="match status" value="1"/>
</dbReference>
<proteinExistence type="inferred from homology"/>
<dbReference type="FunFam" id="1.10.10.10:FF:000001">
    <property type="entry name" value="LysR family transcriptional regulator"/>
    <property type="match status" value="1"/>
</dbReference>
<dbReference type="Gene3D" id="1.10.10.10">
    <property type="entry name" value="Winged helix-like DNA-binding domain superfamily/Winged helix DNA-binding domain"/>
    <property type="match status" value="1"/>
</dbReference>
<dbReference type="AlphaFoldDB" id="A0A9E8ZKP6"/>
<evidence type="ECO:0000256" key="2">
    <source>
        <dbReference type="ARBA" id="ARBA00023015"/>
    </source>
</evidence>
<dbReference type="SUPFAM" id="SSF53850">
    <property type="entry name" value="Periplasmic binding protein-like II"/>
    <property type="match status" value="1"/>
</dbReference>
<dbReference type="RefSeq" id="WP_268610136.1">
    <property type="nucleotide sequence ID" value="NZ_CP113797.1"/>
</dbReference>
<dbReference type="Gene3D" id="3.40.190.290">
    <property type="match status" value="1"/>
</dbReference>
<organism evidence="6 7">
    <name type="scientific">Thermocoleostomius sinensis A174</name>
    <dbReference type="NCBI Taxonomy" id="2016057"/>
    <lineage>
        <taxon>Bacteria</taxon>
        <taxon>Bacillati</taxon>
        <taxon>Cyanobacteriota</taxon>
        <taxon>Cyanophyceae</taxon>
        <taxon>Oculatellales</taxon>
        <taxon>Oculatellaceae</taxon>
        <taxon>Thermocoleostomius</taxon>
    </lineage>
</organism>
<evidence type="ECO:0000256" key="1">
    <source>
        <dbReference type="ARBA" id="ARBA00009437"/>
    </source>
</evidence>
<dbReference type="EMBL" id="CP113797">
    <property type="protein sequence ID" value="WAL60266.1"/>
    <property type="molecule type" value="Genomic_DNA"/>
</dbReference>
<dbReference type="PANTHER" id="PTHR30419:SF30">
    <property type="entry name" value="LYSR FAMILY TRANSCRIPTIONAL REGULATOR"/>
    <property type="match status" value="1"/>
</dbReference>
<feature type="domain" description="HTH lysR-type" evidence="5">
    <location>
        <begin position="1"/>
        <end position="58"/>
    </location>
</feature>
<gene>
    <name evidence="6" type="ORF">OXH18_24385</name>
</gene>
<keyword evidence="2" id="KW-0805">Transcription regulation</keyword>
<dbReference type="Pfam" id="PF00126">
    <property type="entry name" value="HTH_1"/>
    <property type="match status" value="1"/>
</dbReference>
<dbReference type="PANTHER" id="PTHR30419">
    <property type="entry name" value="HTH-TYPE TRANSCRIPTIONAL REGULATOR YBHD"/>
    <property type="match status" value="1"/>
</dbReference>
<dbReference type="InterPro" id="IPR050950">
    <property type="entry name" value="HTH-type_LysR_regulators"/>
</dbReference>
<dbReference type="InterPro" id="IPR000847">
    <property type="entry name" value="LysR_HTH_N"/>
</dbReference>
<sequence length="308" mass="33615">MNLSQLRAVVAVADRQNFSEAALALGVNQSTVSHAIAALEEELGVPLFVRGRRGAIPTPAGEQIAEYARQALQLLDLIEREANLHKSSRGGKIRVAAFRSVATHVLPTVMAQFRQRFPGVTVTIVDCPDEVRAEQLLRDGRADLGFTYLPTEADFEAWEILRDEYVVLLPPSMALKSDRLTWAELAALPLILPPAEQTCDVGLHQHLTAHAGRLNIVYKINQDSTIVGMVMQGLGVGILPRLAAEPLPEGIQVQSLPVPYERVIGVILLSTALHVPAVFAFLDMLKQVYQLPTTSFPHSANSTTLRSV</sequence>
<dbReference type="PRINTS" id="PR00039">
    <property type="entry name" value="HTHLYSR"/>
</dbReference>
<dbReference type="KEGG" id="tsin:OXH18_24385"/>
<keyword evidence="4" id="KW-0804">Transcription</keyword>
<evidence type="ECO:0000313" key="6">
    <source>
        <dbReference type="EMBL" id="WAL60266.1"/>
    </source>
</evidence>